<reference evidence="1" key="2">
    <citation type="submission" date="2020-07" db="EMBL/GenBank/DDBJ databases">
        <authorList>
            <person name="Vera ALvarez R."/>
            <person name="Arias-Moreno D.M."/>
            <person name="Jimenez-Jacinto V."/>
            <person name="Jimenez-Bremont J.F."/>
            <person name="Swaminathan K."/>
            <person name="Moose S.P."/>
            <person name="Guerrero-Gonzalez M.L."/>
            <person name="Marino-Ramirez L."/>
            <person name="Landsman D."/>
            <person name="Rodriguez-Kessler M."/>
            <person name="Delgado-Sanchez P."/>
        </authorList>
    </citation>
    <scope>NUCLEOTIDE SEQUENCE</scope>
    <source>
        <tissue evidence="1">Cladode</tissue>
    </source>
</reference>
<reference evidence="1" key="1">
    <citation type="journal article" date="2013" name="J. Plant Res.">
        <title>Effect of fungi and light on seed germination of three Opuntia species from semiarid lands of central Mexico.</title>
        <authorList>
            <person name="Delgado-Sanchez P."/>
            <person name="Jimenez-Bremont J.F."/>
            <person name="Guerrero-Gonzalez Mde L."/>
            <person name="Flores J."/>
        </authorList>
    </citation>
    <scope>NUCLEOTIDE SEQUENCE</scope>
    <source>
        <tissue evidence="1">Cladode</tissue>
    </source>
</reference>
<dbReference type="EMBL" id="GISG01068261">
    <property type="protein sequence ID" value="MBA4629091.1"/>
    <property type="molecule type" value="Transcribed_RNA"/>
</dbReference>
<organism evidence="1">
    <name type="scientific">Opuntia streptacantha</name>
    <name type="common">Prickly pear cactus</name>
    <name type="synonym">Opuntia cardona</name>
    <dbReference type="NCBI Taxonomy" id="393608"/>
    <lineage>
        <taxon>Eukaryota</taxon>
        <taxon>Viridiplantae</taxon>
        <taxon>Streptophyta</taxon>
        <taxon>Embryophyta</taxon>
        <taxon>Tracheophyta</taxon>
        <taxon>Spermatophyta</taxon>
        <taxon>Magnoliopsida</taxon>
        <taxon>eudicotyledons</taxon>
        <taxon>Gunneridae</taxon>
        <taxon>Pentapetalae</taxon>
        <taxon>Caryophyllales</taxon>
        <taxon>Cactineae</taxon>
        <taxon>Cactaceae</taxon>
        <taxon>Opuntioideae</taxon>
        <taxon>Opuntia</taxon>
    </lineage>
</organism>
<accession>A0A7C8YYA7</accession>
<evidence type="ECO:0000313" key="1">
    <source>
        <dbReference type="EMBL" id="MBA4629091.1"/>
    </source>
</evidence>
<proteinExistence type="predicted"/>
<dbReference type="AlphaFoldDB" id="A0A7C8YYA7"/>
<protein>
    <submittedName>
        <fullName evidence="1">Uncharacterized protein</fullName>
    </submittedName>
</protein>
<name>A0A7C8YYA7_OPUST</name>
<sequence length="191" mass="22084">MNILVEGVTIMLPHHNANVKTLVKMANQLYQRSRTAGYGRQKYFYGSPMTKSKKLGTNLELLLHHERTFTTAPTHRAWIFCYLESRPNKLLNIINRGPFHKVERYTIDNQFDSILFKNSVIGVGLIIQGKSILETGAPTSFYTQPKHLIQIFTSLKLFHSLNTTIGEVDAIGGRGQGRRRRRFWKRRRGKR</sequence>